<evidence type="ECO:0008006" key="5">
    <source>
        <dbReference type="Google" id="ProtNLM"/>
    </source>
</evidence>
<evidence type="ECO:0000256" key="2">
    <source>
        <dbReference type="SAM" id="Phobius"/>
    </source>
</evidence>
<reference evidence="3 4" key="1">
    <citation type="journal article" date="2019" name="Int. J. Syst. Evol. Microbiol.">
        <title>The Global Catalogue of Microorganisms (GCM) 10K type strain sequencing project: providing services to taxonomists for standard genome sequencing and annotation.</title>
        <authorList>
            <consortium name="The Broad Institute Genomics Platform"/>
            <consortium name="The Broad Institute Genome Sequencing Center for Infectious Disease"/>
            <person name="Wu L."/>
            <person name="Ma J."/>
        </authorList>
    </citation>
    <scope>NUCLEOTIDE SEQUENCE [LARGE SCALE GENOMIC DNA]</scope>
    <source>
        <strain evidence="3 4">JCM 10696</strain>
    </source>
</reference>
<feature type="transmembrane region" description="Helical" evidence="2">
    <location>
        <begin position="89"/>
        <end position="107"/>
    </location>
</feature>
<name>A0ABN1RY15_9ACTN</name>
<evidence type="ECO:0000313" key="4">
    <source>
        <dbReference type="Proteomes" id="UP001500665"/>
    </source>
</evidence>
<feature type="region of interest" description="Disordered" evidence="1">
    <location>
        <begin position="285"/>
        <end position="312"/>
    </location>
</feature>
<proteinExistence type="predicted"/>
<feature type="transmembrane region" description="Helical" evidence="2">
    <location>
        <begin position="113"/>
        <end position="135"/>
    </location>
</feature>
<dbReference type="RefSeq" id="WP_344246628.1">
    <property type="nucleotide sequence ID" value="NZ_BAAAHH010000050.1"/>
</dbReference>
<evidence type="ECO:0000313" key="3">
    <source>
        <dbReference type="EMBL" id="GAA0967504.1"/>
    </source>
</evidence>
<dbReference type="InterPro" id="IPR021235">
    <property type="entry name" value="DUF2637"/>
</dbReference>
<keyword evidence="2" id="KW-0812">Transmembrane</keyword>
<feature type="region of interest" description="Disordered" evidence="1">
    <location>
        <begin position="141"/>
        <end position="167"/>
    </location>
</feature>
<evidence type="ECO:0000256" key="1">
    <source>
        <dbReference type="SAM" id="MobiDB-lite"/>
    </source>
</evidence>
<comment type="caution">
    <text evidence="3">The sequence shown here is derived from an EMBL/GenBank/DDBJ whole genome shotgun (WGS) entry which is preliminary data.</text>
</comment>
<feature type="transmembrane region" description="Helical" evidence="2">
    <location>
        <begin position="57"/>
        <end position="77"/>
    </location>
</feature>
<keyword evidence="2" id="KW-1133">Transmembrane helix</keyword>
<feature type="region of interest" description="Disordered" evidence="1">
    <location>
        <begin position="181"/>
        <end position="202"/>
    </location>
</feature>
<feature type="transmembrane region" description="Helical" evidence="2">
    <location>
        <begin position="16"/>
        <end position="37"/>
    </location>
</feature>
<keyword evidence="4" id="KW-1185">Reference proteome</keyword>
<dbReference type="EMBL" id="BAAAHH010000050">
    <property type="protein sequence ID" value="GAA0967504.1"/>
    <property type="molecule type" value="Genomic_DNA"/>
</dbReference>
<sequence>MKTHGKEFKRSTGDRVIRVSMTVTVLGVALVAGWVSYWHAVEVVRRYGAEQDPAIHLIPLTIDGMIYASSMSMLWAARYGLKAGWLSRTALVCGIAATLAANVLQGLEHGPLAAAIAAWPAVALVISYELTMWVVRSSRDLSDRQTTAETDQVREEAQTGQEVAGSSVSDTVVLAVVPEQEDHGDEADADPDRSGSVSAATVADRITVRTTVGKPAGKREGKSAKKPAYSVEQLAQARRIDAEHRASKGRPISAENLARTMRVAKATALALVKVVRSEVAHPDIDAKQELAHPDADAGQHVAVPAQGWEAAR</sequence>
<dbReference type="Pfam" id="PF10935">
    <property type="entry name" value="DUF2637"/>
    <property type="match status" value="1"/>
</dbReference>
<keyword evidence="2" id="KW-0472">Membrane</keyword>
<accession>A0ABN1RY15</accession>
<organism evidence="3 4">
    <name type="scientific">Actinocorallia libanotica</name>
    <dbReference type="NCBI Taxonomy" id="46162"/>
    <lineage>
        <taxon>Bacteria</taxon>
        <taxon>Bacillati</taxon>
        <taxon>Actinomycetota</taxon>
        <taxon>Actinomycetes</taxon>
        <taxon>Streptosporangiales</taxon>
        <taxon>Thermomonosporaceae</taxon>
        <taxon>Actinocorallia</taxon>
    </lineage>
</organism>
<protein>
    <recommendedName>
        <fullName evidence="5">DUF2637 domain-containing protein</fullName>
    </recommendedName>
</protein>
<dbReference type="Proteomes" id="UP001500665">
    <property type="component" value="Unassembled WGS sequence"/>
</dbReference>
<feature type="compositionally biased region" description="Basic and acidic residues" evidence="1">
    <location>
        <begin position="285"/>
        <end position="297"/>
    </location>
</feature>
<feature type="compositionally biased region" description="Polar residues" evidence="1">
    <location>
        <begin position="158"/>
        <end position="167"/>
    </location>
</feature>
<gene>
    <name evidence="3" type="ORF">GCM10009550_71460</name>
</gene>